<dbReference type="InterPro" id="IPR036390">
    <property type="entry name" value="WH_DNA-bd_sf"/>
</dbReference>
<keyword evidence="2 5" id="KW-0132">Cell division</keyword>
<dbReference type="GO" id="GO:0006260">
    <property type="term" value="P:DNA replication"/>
    <property type="evidence" value="ECO:0007669"/>
    <property type="project" value="UniProtKB-UniRule"/>
</dbReference>
<keyword evidence="3 5" id="KW-0159">Chromosome partition</keyword>
<keyword evidence="7" id="KW-1185">Reference proteome</keyword>
<evidence type="ECO:0000313" key="6">
    <source>
        <dbReference type="EMBL" id="RKD72904.1"/>
    </source>
</evidence>
<sequence>MVNKEKQKAVLESLLYVSGEEGVEMEDAAGLLQISMEECSFLLEEMKQQMQKKEGGLCLKQTGTSYQMAAKDEYASYIEQYVITPDRPKLSQAALETLAIIAYNEPITKTEIDDIRSVSSGSSIQTLVAKALIAEAGRADKIGRPILYRTSKRFLEYFELTSLQELPDIQQFSEEKTDDPDQFFSRIDAWDENER</sequence>
<protein>
    <recommendedName>
        <fullName evidence="5">Segregation and condensation protein B</fullName>
    </recommendedName>
</protein>
<evidence type="ECO:0000256" key="5">
    <source>
        <dbReference type="HAMAP-Rule" id="MF_01804"/>
    </source>
</evidence>
<evidence type="ECO:0000256" key="4">
    <source>
        <dbReference type="ARBA" id="ARBA00023306"/>
    </source>
</evidence>
<dbReference type="InterPro" id="IPR005234">
    <property type="entry name" value="ScpB_csome_segregation"/>
</dbReference>
<comment type="caution">
    <text evidence="6">The sequence shown here is derived from an EMBL/GenBank/DDBJ whole genome shotgun (WGS) entry which is preliminary data.</text>
</comment>
<dbReference type="PIRSF" id="PIRSF019345">
    <property type="entry name" value="ScpB"/>
    <property type="match status" value="1"/>
</dbReference>
<evidence type="ECO:0000256" key="2">
    <source>
        <dbReference type="ARBA" id="ARBA00022618"/>
    </source>
</evidence>
<comment type="similarity">
    <text evidence="5">Belongs to the ScpB family.</text>
</comment>
<dbReference type="Proteomes" id="UP000285120">
    <property type="component" value="Unassembled WGS sequence"/>
</dbReference>
<dbReference type="PANTHER" id="PTHR34298">
    <property type="entry name" value="SEGREGATION AND CONDENSATION PROTEIN B"/>
    <property type="match status" value="1"/>
</dbReference>
<dbReference type="GO" id="GO:0051301">
    <property type="term" value="P:cell division"/>
    <property type="evidence" value="ECO:0007669"/>
    <property type="project" value="UniProtKB-KW"/>
</dbReference>
<evidence type="ECO:0000256" key="3">
    <source>
        <dbReference type="ARBA" id="ARBA00022829"/>
    </source>
</evidence>
<comment type="subunit">
    <text evidence="5">Homodimer. Homodimerization may be required to stabilize the binding of ScpA to the Smc head domains. Component of a cohesin-like complex composed of ScpA, ScpB and the Smc homodimer, in which ScpA and ScpB bind to the head domain of Smc. The presence of the three proteins is required for the association of the complex with DNA.</text>
</comment>
<dbReference type="InterPro" id="IPR036388">
    <property type="entry name" value="WH-like_DNA-bd_sf"/>
</dbReference>
<comment type="function">
    <text evidence="5">Participates in chromosomal partition during cell division. May act via the formation of a condensin-like complex containing Smc and ScpA that pull DNA away from mid-cell into both cell halves.</text>
</comment>
<evidence type="ECO:0000256" key="1">
    <source>
        <dbReference type="ARBA" id="ARBA00022490"/>
    </source>
</evidence>
<dbReference type="AlphaFoldDB" id="A0A419V359"/>
<dbReference type="NCBIfam" id="TIGR00281">
    <property type="entry name" value="SMC-Scp complex subunit ScpB"/>
    <property type="match status" value="1"/>
</dbReference>
<dbReference type="GO" id="GO:0005737">
    <property type="term" value="C:cytoplasm"/>
    <property type="evidence" value="ECO:0007669"/>
    <property type="project" value="UniProtKB-SubCell"/>
</dbReference>
<dbReference type="Gene3D" id="1.10.10.10">
    <property type="entry name" value="Winged helix-like DNA-binding domain superfamily/Winged helix DNA-binding domain"/>
    <property type="match status" value="2"/>
</dbReference>
<dbReference type="GO" id="GO:0051304">
    <property type="term" value="P:chromosome separation"/>
    <property type="evidence" value="ECO:0007669"/>
    <property type="project" value="InterPro"/>
</dbReference>
<organism evidence="6 7">
    <name type="scientific">Sinobaca qinghaiensis</name>
    <dbReference type="NCBI Taxonomy" id="342944"/>
    <lineage>
        <taxon>Bacteria</taxon>
        <taxon>Bacillati</taxon>
        <taxon>Bacillota</taxon>
        <taxon>Bacilli</taxon>
        <taxon>Bacillales</taxon>
        <taxon>Sporolactobacillaceae</taxon>
        <taxon>Sinobaca</taxon>
    </lineage>
</organism>
<proteinExistence type="inferred from homology"/>
<dbReference type="HAMAP" id="MF_01804">
    <property type="entry name" value="ScpB"/>
    <property type="match status" value="1"/>
</dbReference>
<name>A0A419V359_9BACL</name>
<dbReference type="SUPFAM" id="SSF46785">
    <property type="entry name" value="Winged helix' DNA-binding domain"/>
    <property type="match status" value="2"/>
</dbReference>
<evidence type="ECO:0000313" key="7">
    <source>
        <dbReference type="Proteomes" id="UP000285120"/>
    </source>
</evidence>
<dbReference type="RefSeq" id="WP_170146904.1">
    <property type="nucleotide sequence ID" value="NZ_RAPK01000009.1"/>
</dbReference>
<keyword evidence="1 5" id="KW-0963">Cytoplasm</keyword>
<accession>A0A419V359</accession>
<gene>
    <name evidence="5" type="primary">scpB</name>
    <name evidence="6" type="ORF">ATL39_2100</name>
</gene>
<dbReference type="EMBL" id="RAPK01000009">
    <property type="protein sequence ID" value="RKD72904.1"/>
    <property type="molecule type" value="Genomic_DNA"/>
</dbReference>
<keyword evidence="4 5" id="KW-0131">Cell cycle</keyword>
<dbReference type="Pfam" id="PF04079">
    <property type="entry name" value="SMC_ScpB"/>
    <property type="match status" value="1"/>
</dbReference>
<dbReference type="PANTHER" id="PTHR34298:SF2">
    <property type="entry name" value="SEGREGATION AND CONDENSATION PROTEIN B"/>
    <property type="match status" value="1"/>
</dbReference>
<comment type="subcellular location">
    <subcellularLocation>
        <location evidence="5">Cytoplasm</location>
    </subcellularLocation>
    <text evidence="5">Associated with two foci at the outer edges of the nucleoid region in young cells, and at four foci within both cell halves in older cells.</text>
</comment>
<reference evidence="6 7" key="1">
    <citation type="submission" date="2018-09" db="EMBL/GenBank/DDBJ databases">
        <title>Genomic Encyclopedia of Archaeal and Bacterial Type Strains, Phase II (KMG-II): from individual species to whole genera.</title>
        <authorList>
            <person name="Goeker M."/>
        </authorList>
    </citation>
    <scope>NUCLEOTIDE SEQUENCE [LARGE SCALE GENOMIC DNA]</scope>
    <source>
        <strain evidence="6 7">DSM 17008</strain>
    </source>
</reference>